<dbReference type="RefSeq" id="WP_104543088.1">
    <property type="nucleotide sequence ID" value="NZ_JBJGBS010000218.1"/>
</dbReference>
<dbReference type="PANTHER" id="PTHR11085">
    <property type="entry name" value="NAD-DEPENDENT PROTEIN DEACYLASE SIRTUIN-5, MITOCHONDRIAL-RELATED"/>
    <property type="match status" value="1"/>
</dbReference>
<comment type="catalytic activity">
    <reaction evidence="5">
        <text>N(6)-acetyl-L-lysyl-[protein] + NAD(+) + H2O = 2''-O-acetyl-ADP-D-ribose + nicotinamide + L-lysyl-[protein]</text>
        <dbReference type="Rhea" id="RHEA:43636"/>
        <dbReference type="Rhea" id="RHEA-COMP:9752"/>
        <dbReference type="Rhea" id="RHEA-COMP:10731"/>
        <dbReference type="ChEBI" id="CHEBI:15377"/>
        <dbReference type="ChEBI" id="CHEBI:17154"/>
        <dbReference type="ChEBI" id="CHEBI:29969"/>
        <dbReference type="ChEBI" id="CHEBI:57540"/>
        <dbReference type="ChEBI" id="CHEBI:61930"/>
        <dbReference type="ChEBI" id="CHEBI:83767"/>
        <dbReference type="EC" id="2.3.1.286"/>
    </reaction>
</comment>
<evidence type="ECO:0000256" key="6">
    <source>
        <dbReference type="PROSITE-ProRule" id="PRU00236"/>
    </source>
</evidence>
<dbReference type="InterPro" id="IPR026587">
    <property type="entry name" value="Sirtuin_class_II"/>
</dbReference>
<dbReference type="GO" id="GO:0070403">
    <property type="term" value="F:NAD+ binding"/>
    <property type="evidence" value="ECO:0007669"/>
    <property type="project" value="UniProtKB-UniRule"/>
</dbReference>
<dbReference type="Proteomes" id="UP000237872">
    <property type="component" value="Unassembled WGS sequence"/>
</dbReference>
<evidence type="ECO:0000256" key="5">
    <source>
        <dbReference type="HAMAP-Rule" id="MF_01967"/>
    </source>
</evidence>
<dbReference type="NCBIfam" id="NF003738">
    <property type="entry name" value="PRK05333.1"/>
    <property type="match status" value="1"/>
</dbReference>
<comment type="cofactor">
    <cofactor evidence="5">
        <name>Zn(2+)</name>
        <dbReference type="ChEBI" id="CHEBI:29105"/>
    </cofactor>
    <text evidence="5">Binds 1 zinc ion per subunit.</text>
</comment>
<dbReference type="PANTHER" id="PTHR11085:SF10">
    <property type="entry name" value="NAD-DEPENDENT PROTEIN DEACYLASE SIRTUIN-5, MITOCHONDRIAL-RELATED"/>
    <property type="match status" value="1"/>
</dbReference>
<feature type="binding site" evidence="5">
    <location>
        <begin position="248"/>
        <end position="250"/>
    </location>
    <ligand>
        <name>NAD(+)</name>
        <dbReference type="ChEBI" id="CHEBI:57540"/>
    </ligand>
</feature>
<dbReference type="InterPro" id="IPR003000">
    <property type="entry name" value="Sirtuin"/>
</dbReference>
<keyword evidence="4 5" id="KW-0520">NAD</keyword>
<dbReference type="EMBL" id="JBJGBS010000218">
    <property type="protein sequence ID" value="MFO3707451.1"/>
    <property type="molecule type" value="Genomic_DNA"/>
</dbReference>
<dbReference type="PROSITE" id="PS50305">
    <property type="entry name" value="SIRTUIN"/>
    <property type="match status" value="1"/>
</dbReference>
<name>A0A2S7CFI1_9XANT</name>
<keyword evidence="1 5" id="KW-0808">Transferase</keyword>
<feature type="binding site" evidence="5 6">
    <location>
        <position position="182"/>
    </location>
    <ligand>
        <name>Zn(2+)</name>
        <dbReference type="ChEBI" id="CHEBI:29105"/>
    </ligand>
</feature>
<evidence type="ECO:0000256" key="2">
    <source>
        <dbReference type="ARBA" id="ARBA00022723"/>
    </source>
</evidence>
<dbReference type="InterPro" id="IPR029035">
    <property type="entry name" value="DHS-like_NAD/FAD-binding_dom"/>
</dbReference>
<protein>
    <recommendedName>
        <fullName evidence="5">NAD-dependent protein deacetylase</fullName>
        <ecNumber evidence="5">2.3.1.286</ecNumber>
    </recommendedName>
    <alternativeName>
        <fullName evidence="5">Regulatory protein SIR2 homolog</fullName>
    </alternativeName>
</protein>
<proteinExistence type="inferred from homology"/>
<evidence type="ECO:0000313" key="8">
    <source>
        <dbReference type="EMBL" id="MFO3707451.1"/>
    </source>
</evidence>
<feature type="binding site" evidence="5">
    <location>
        <position position="266"/>
    </location>
    <ligand>
        <name>NAD(+)</name>
        <dbReference type="ChEBI" id="CHEBI:57540"/>
    </ligand>
</feature>
<reference evidence="9 10" key="1">
    <citation type="submission" date="2016-08" db="EMBL/GenBank/DDBJ databases">
        <authorList>
            <person name="Seilhamer J.J."/>
        </authorList>
    </citation>
    <scope>NUCLEOTIDE SEQUENCE [LARGE SCALE GENOMIC DNA]</scope>
    <source>
        <strain evidence="9 10">CFBP4690</strain>
    </source>
</reference>
<feature type="binding site" evidence="5">
    <location>
        <begin position="105"/>
        <end position="108"/>
    </location>
    <ligand>
        <name>NAD(+)</name>
        <dbReference type="ChEBI" id="CHEBI:57540"/>
    </ligand>
</feature>
<feature type="binding site" evidence="5">
    <location>
        <begin position="222"/>
        <end position="224"/>
    </location>
    <ligand>
        <name>NAD(+)</name>
        <dbReference type="ChEBI" id="CHEBI:57540"/>
    </ligand>
</feature>
<dbReference type="HAMAP" id="MF_01967">
    <property type="entry name" value="Sirtuin_ClassII"/>
    <property type="match status" value="1"/>
</dbReference>
<reference evidence="8 11" key="2">
    <citation type="submission" date="2024-11" db="EMBL/GenBank/DDBJ databases">
        <title>Genome sequencing of Xanthomonas codiaei.</title>
        <authorList>
            <person name="Studholme D.J."/>
        </authorList>
    </citation>
    <scope>NUCLEOTIDE SEQUENCE [LARGE SCALE GENOMIC DNA]</scope>
    <source>
        <strain evidence="8 11">NCPPB 4350</strain>
    </source>
</reference>
<dbReference type="InterPro" id="IPR050134">
    <property type="entry name" value="NAD-dep_sirtuin_deacylases"/>
</dbReference>
<sequence>MTAVLAQADDALQAFIERHQRLFVLSGAGCSTDSGIPDYRDLQGGWKRPQPVTFQAFMGELSTRQRYWARSLVGWPRFGLAKPNATHHALAALEARGQLELLLTQNVDRLHQAAGSQAVIDLHGRLDVVRCMGCERRMPRTEFQLLLEQANPGWADLEAAQAPDGDADLDDVAFDSFVVPPCPACGGVIKPDVVFFGENVPRERVERAFAHLQAADAVLVVGSSLMVYSGFRFVQAAARNGVPIAALNFGRTRADALLSLKVERSCADALAFLQPPPDPLHTAAASDDSARCA</sequence>
<organism evidence="9 10">
    <name type="scientific">Xanthomonas codiaei</name>
    <dbReference type="NCBI Taxonomy" id="56463"/>
    <lineage>
        <taxon>Bacteria</taxon>
        <taxon>Pseudomonadati</taxon>
        <taxon>Pseudomonadota</taxon>
        <taxon>Gammaproteobacteria</taxon>
        <taxon>Lysobacterales</taxon>
        <taxon>Lysobacteraceae</taxon>
        <taxon>Xanthomonas</taxon>
    </lineage>
</organism>
<gene>
    <name evidence="5" type="primary">cobB</name>
    <name evidence="8" type="ORF">ACI6Q5_21350</name>
    <name evidence="9" type="ORF">XcodCFBP4690_17965</name>
</gene>
<feature type="domain" description="Deacetylase sirtuin-type" evidence="7">
    <location>
        <begin position="1"/>
        <end position="284"/>
    </location>
</feature>
<comment type="function">
    <text evidence="5">NAD-dependent protein deacetylase which modulates the activities of several enzymes which are inactive in their acetylated form.</text>
</comment>
<comment type="caution">
    <text evidence="5">Lacks conserved residue(s) required for the propagation of feature annotation.</text>
</comment>
<dbReference type="Gene3D" id="3.40.50.1220">
    <property type="entry name" value="TPP-binding domain"/>
    <property type="match status" value="1"/>
</dbReference>
<keyword evidence="11" id="KW-1185">Reference proteome</keyword>
<evidence type="ECO:0000313" key="9">
    <source>
        <dbReference type="EMBL" id="PPU60306.1"/>
    </source>
</evidence>
<dbReference type="InterPro" id="IPR026590">
    <property type="entry name" value="Ssirtuin_cat_dom"/>
</dbReference>
<feature type="binding site" evidence="5 6">
    <location>
        <position position="134"/>
    </location>
    <ligand>
        <name>Zn(2+)</name>
        <dbReference type="ChEBI" id="CHEBI:29105"/>
    </ligand>
</feature>
<feature type="binding site" evidence="5 6">
    <location>
        <position position="131"/>
    </location>
    <ligand>
        <name>Zn(2+)</name>
        <dbReference type="ChEBI" id="CHEBI:29105"/>
    </ligand>
</feature>
<feature type="binding site" evidence="5 6">
    <location>
        <position position="185"/>
    </location>
    <ligand>
        <name>Zn(2+)</name>
        <dbReference type="ChEBI" id="CHEBI:29105"/>
    </ligand>
</feature>
<dbReference type="EC" id="2.3.1.286" evidence="5"/>
<dbReference type="GO" id="GO:0008270">
    <property type="term" value="F:zinc ion binding"/>
    <property type="evidence" value="ECO:0007669"/>
    <property type="project" value="UniProtKB-UniRule"/>
</dbReference>
<comment type="subcellular location">
    <subcellularLocation>
        <location evidence="5">Cytoplasm</location>
    </subcellularLocation>
</comment>
<dbReference type="Pfam" id="PF02146">
    <property type="entry name" value="SIR2"/>
    <property type="match status" value="1"/>
</dbReference>
<dbReference type="GO" id="GO:0005737">
    <property type="term" value="C:cytoplasm"/>
    <property type="evidence" value="ECO:0007669"/>
    <property type="project" value="UniProtKB-SubCell"/>
</dbReference>
<dbReference type="Gene3D" id="3.30.1600.10">
    <property type="entry name" value="SIR2/SIRT2 'Small Domain"/>
    <property type="match status" value="1"/>
</dbReference>
<dbReference type="Proteomes" id="UP001637990">
    <property type="component" value="Unassembled WGS sequence"/>
</dbReference>
<evidence type="ECO:0000313" key="11">
    <source>
        <dbReference type="Proteomes" id="UP001637990"/>
    </source>
</evidence>
<evidence type="ECO:0000313" key="10">
    <source>
        <dbReference type="Proteomes" id="UP000237872"/>
    </source>
</evidence>
<evidence type="ECO:0000256" key="1">
    <source>
        <dbReference type="ARBA" id="ARBA00022679"/>
    </source>
</evidence>
<comment type="caution">
    <text evidence="9">The sequence shown here is derived from an EMBL/GenBank/DDBJ whole genome shotgun (WGS) entry which is preliminary data.</text>
</comment>
<evidence type="ECO:0000256" key="4">
    <source>
        <dbReference type="ARBA" id="ARBA00023027"/>
    </source>
</evidence>
<evidence type="ECO:0000256" key="3">
    <source>
        <dbReference type="ARBA" id="ARBA00022833"/>
    </source>
</evidence>
<dbReference type="EMBL" id="MDEC01000030">
    <property type="protein sequence ID" value="PPU60306.1"/>
    <property type="molecule type" value="Genomic_DNA"/>
</dbReference>
<dbReference type="OrthoDB" id="9800582at2"/>
<dbReference type="SUPFAM" id="SSF52467">
    <property type="entry name" value="DHS-like NAD/FAD-binding domain"/>
    <property type="match status" value="1"/>
</dbReference>
<comment type="similarity">
    <text evidence="5">Belongs to the sirtuin family. Class II subfamily.</text>
</comment>
<keyword evidence="5" id="KW-0963">Cytoplasm</keyword>
<dbReference type="GO" id="GO:0017136">
    <property type="term" value="F:histone deacetylase activity, NAD-dependent"/>
    <property type="evidence" value="ECO:0007669"/>
    <property type="project" value="TreeGrafter"/>
</dbReference>
<keyword evidence="2 5" id="KW-0479">Metal-binding</keyword>
<evidence type="ECO:0000259" key="7">
    <source>
        <dbReference type="PROSITE" id="PS50305"/>
    </source>
</evidence>
<dbReference type="AlphaFoldDB" id="A0A2S7CFI1"/>
<accession>A0A2S7CFI1</accession>
<feature type="active site" description="Proton acceptor" evidence="5 6">
    <location>
        <position position="123"/>
    </location>
</feature>
<dbReference type="CDD" id="cd01409">
    <property type="entry name" value="SIRT4"/>
    <property type="match status" value="1"/>
</dbReference>
<dbReference type="InterPro" id="IPR026591">
    <property type="entry name" value="Sirtuin_cat_small_dom_sf"/>
</dbReference>
<keyword evidence="3 5" id="KW-0862">Zinc</keyword>